<proteinExistence type="predicted"/>
<dbReference type="AlphaFoldDB" id="A0A0H3UAW0"/>
<name>A0A0H3UAW0_9BACT</name>
<sequence length="135" mass="15831">MHDKQDFSRLVVLAFFSVVASSPNLSTSNSRAKVRRSEESAKEMIIYFHFRVRFFLSISSCLHFPPYFFQGKEHEVTFQHTRMGDDEIWILNFPIIIQQQVDVYHPVLILPVYTLLGASHLQLYVARCFETLSWS</sequence>
<reference evidence="1" key="1">
    <citation type="submission" date="2013-08" db="EMBL/GenBank/DDBJ databases">
        <title>Comparison of modified E. coli strains.</title>
        <authorList>
            <person name="Juergensen J."/>
            <person name="Bonge A."/>
            <person name="Streit W.R."/>
        </authorList>
    </citation>
    <scope>NUCLEOTIDE SEQUENCE</scope>
</reference>
<organism evidence="1">
    <name type="scientific">uncultured bacterium fosmid pJB135F11</name>
    <dbReference type="NCBI Taxonomy" id="1478051"/>
    <lineage>
        <taxon>Bacteria</taxon>
        <taxon>environmental samples</taxon>
    </lineage>
</organism>
<evidence type="ECO:0000313" key="1">
    <source>
        <dbReference type="EMBL" id="AIF26877.1"/>
    </source>
</evidence>
<dbReference type="EMBL" id="KF540249">
    <property type="protein sequence ID" value="AIF26877.1"/>
    <property type="molecule type" value="Genomic_DNA"/>
</dbReference>
<protein>
    <submittedName>
        <fullName evidence="1">Uncharacterized protein</fullName>
    </submittedName>
</protein>
<accession>A0A0H3UAW0</accession>